<dbReference type="Gene3D" id="3.40.190.10">
    <property type="entry name" value="Periplasmic binding protein-like II"/>
    <property type="match status" value="1"/>
</dbReference>
<feature type="chain" id="PRO_5046836425" evidence="4">
    <location>
        <begin position="31"/>
        <end position="528"/>
    </location>
</feature>
<keyword evidence="3 4" id="KW-0732">Signal</keyword>
<dbReference type="SUPFAM" id="SSF53850">
    <property type="entry name" value="Periplasmic binding protein-like II"/>
    <property type="match status" value="1"/>
</dbReference>
<evidence type="ECO:0000256" key="1">
    <source>
        <dbReference type="ARBA" id="ARBA00004418"/>
    </source>
</evidence>
<evidence type="ECO:0000256" key="4">
    <source>
        <dbReference type="SAM" id="SignalP"/>
    </source>
</evidence>
<dbReference type="PANTHER" id="PTHR30290">
    <property type="entry name" value="PERIPLASMIC BINDING COMPONENT OF ABC TRANSPORTER"/>
    <property type="match status" value="1"/>
</dbReference>
<evidence type="ECO:0000313" key="7">
    <source>
        <dbReference type="Proteomes" id="UP000886476"/>
    </source>
</evidence>
<comment type="caution">
    <text evidence="6">The sequence shown here is derived from an EMBL/GenBank/DDBJ whole genome shotgun (WGS) entry which is preliminary data.</text>
</comment>
<comment type="subcellular location">
    <subcellularLocation>
        <location evidence="1">Periplasm</location>
    </subcellularLocation>
</comment>
<dbReference type="PIRSF" id="PIRSF002741">
    <property type="entry name" value="MppA"/>
    <property type="match status" value="1"/>
</dbReference>
<reference evidence="6" key="1">
    <citation type="submission" date="2020-05" db="EMBL/GenBank/DDBJ databases">
        <title>Nod-independent and nitrogen-fixing Bradyrhizobium aeschynomene sp. nov. isolated from nodules of Aeschynomene indica.</title>
        <authorList>
            <person name="Zhang Z."/>
        </authorList>
    </citation>
    <scope>NUCLEOTIDE SEQUENCE</scope>
    <source>
        <strain evidence="6">83012</strain>
    </source>
</reference>
<proteinExistence type="inferred from homology"/>
<dbReference type="PANTHER" id="PTHR30290:SF38">
    <property type="entry name" value="D,D-DIPEPTIDE-BINDING PERIPLASMIC PROTEIN DDPA-RELATED"/>
    <property type="match status" value="1"/>
</dbReference>
<feature type="domain" description="Solute-binding protein family 5" evidence="5">
    <location>
        <begin position="74"/>
        <end position="428"/>
    </location>
</feature>
<protein>
    <submittedName>
        <fullName evidence="6">ABC transporter substrate-binding protein</fullName>
    </submittedName>
</protein>
<evidence type="ECO:0000313" key="6">
    <source>
        <dbReference type="EMBL" id="NPU64774.1"/>
    </source>
</evidence>
<keyword evidence="7" id="KW-1185">Reference proteome</keyword>
<organism evidence="6 7">
    <name type="scientific">Bradyrhizobium aeschynomenes</name>
    <dbReference type="NCBI Taxonomy" id="2734909"/>
    <lineage>
        <taxon>Bacteria</taxon>
        <taxon>Pseudomonadati</taxon>
        <taxon>Pseudomonadota</taxon>
        <taxon>Alphaproteobacteria</taxon>
        <taxon>Hyphomicrobiales</taxon>
        <taxon>Nitrobacteraceae</taxon>
        <taxon>Bradyrhizobium</taxon>
    </lineage>
</organism>
<dbReference type="InterPro" id="IPR030678">
    <property type="entry name" value="Peptide/Ni-bd"/>
</dbReference>
<dbReference type="InterPro" id="IPR000914">
    <property type="entry name" value="SBP_5_dom"/>
</dbReference>
<gene>
    <name evidence="6" type="ORF">HL667_07205</name>
</gene>
<dbReference type="Gene3D" id="3.10.105.10">
    <property type="entry name" value="Dipeptide-binding Protein, Domain 3"/>
    <property type="match status" value="1"/>
</dbReference>
<comment type="similarity">
    <text evidence="2">Belongs to the bacterial solute-binding protein 5 family.</text>
</comment>
<evidence type="ECO:0000259" key="5">
    <source>
        <dbReference type="Pfam" id="PF00496"/>
    </source>
</evidence>
<dbReference type="CDD" id="cd08502">
    <property type="entry name" value="PBP2_NikA_DppA_OppA_like_16"/>
    <property type="match status" value="1"/>
</dbReference>
<evidence type="ECO:0000256" key="2">
    <source>
        <dbReference type="ARBA" id="ARBA00005695"/>
    </source>
</evidence>
<sequence>MKRHRALLRQVLAGAVLCLAATLPATSARADTVLKVKPSGDLKVLDPTIAADSIARNFGYMIYDTLFTVDDKLQVKPQMVDSWTTSADRKIWTFKLRDGLKFGDGASVTSEDVVASLKRWSQADAMGQMLNAHGASWEVVDTKTFTLTLKEPWGFVLDALAKPGAPVPFIVPAKVIASTAVGQPLADQTGSGPFIFKKDEWVPGSKLVFVKNPHYVPRTEPAAGLAGGKVVKFDRVEWLIIPDQQTALDALKKGELDIAEDIPTDLVPVAKAGKNVVVSNQDEIGVAQQIRLNSIQPPFDNPAIRRAALLAVNPQDYIEAWGGGESGLIKACKSFYICASPYYTEAGFPSFDLEKAKTLLRESGYDGTPVVILDASENAQIHPASLVAEQQLKAAGFKVDVQAMDWATVVSRRTKKEPVGQGGWSIFISGPGGLDMMLPISHLGLRSNCDKAWFGWPCDAEIEKLRGAFGDSADMAERKALAGQIQQRAVQTVPYIPIAVAYQFRAARSDLIGILNPPAPVYWNVSRK</sequence>
<accession>A0ABX2C923</accession>
<feature type="signal peptide" evidence="4">
    <location>
        <begin position="1"/>
        <end position="30"/>
    </location>
</feature>
<dbReference type="InterPro" id="IPR039424">
    <property type="entry name" value="SBP_5"/>
</dbReference>
<name>A0ABX2C923_9BRAD</name>
<dbReference type="EMBL" id="JABFDN010000002">
    <property type="protein sequence ID" value="NPU64774.1"/>
    <property type="molecule type" value="Genomic_DNA"/>
</dbReference>
<dbReference type="Pfam" id="PF00496">
    <property type="entry name" value="SBP_bac_5"/>
    <property type="match status" value="1"/>
</dbReference>
<evidence type="ECO:0000256" key="3">
    <source>
        <dbReference type="ARBA" id="ARBA00022729"/>
    </source>
</evidence>
<dbReference type="Gene3D" id="3.90.76.10">
    <property type="entry name" value="Dipeptide-binding Protein, Domain 1"/>
    <property type="match status" value="1"/>
</dbReference>
<dbReference type="Proteomes" id="UP000886476">
    <property type="component" value="Unassembled WGS sequence"/>
</dbReference>